<dbReference type="NCBIfam" id="TIGR03369">
    <property type="entry name" value="cellulose_bcsE"/>
    <property type="match status" value="1"/>
</dbReference>
<organism evidence="2 3">
    <name type="scientific">Pseudoalteromonas fuliginea</name>
    <dbReference type="NCBI Taxonomy" id="1872678"/>
    <lineage>
        <taxon>Bacteria</taxon>
        <taxon>Pseudomonadati</taxon>
        <taxon>Pseudomonadota</taxon>
        <taxon>Gammaproteobacteria</taxon>
        <taxon>Alteromonadales</taxon>
        <taxon>Pseudoalteromonadaceae</taxon>
        <taxon>Pseudoalteromonas</taxon>
    </lineage>
</organism>
<dbReference type="Pfam" id="PF10995">
    <property type="entry name" value="CBP_BcsE"/>
    <property type="match status" value="1"/>
</dbReference>
<gene>
    <name evidence="2" type="primary">bcsE</name>
    <name evidence="2" type="ORF">EU508_20170</name>
</gene>
<protein>
    <recommendedName>
        <fullName evidence="1">Cellulose biosynthesis protein BcsE</fullName>
    </recommendedName>
</protein>
<comment type="caution">
    <text evidence="2">The sequence shown here is derived from an EMBL/GenBank/DDBJ whole genome shotgun (WGS) entry which is preliminary data.</text>
</comment>
<dbReference type="GO" id="GO:0035438">
    <property type="term" value="F:cyclic-di-GMP binding"/>
    <property type="evidence" value="ECO:0007669"/>
    <property type="project" value="InterPro"/>
</dbReference>
<name>A0AB73BBE9_9GAMM</name>
<dbReference type="EMBL" id="SEUK01000056">
    <property type="protein sequence ID" value="KAA1156405.1"/>
    <property type="molecule type" value="Genomic_DNA"/>
</dbReference>
<sequence>MHKFNILGLDPAAEEIKPAAIYAVLAPLDNFSIEFILHSISPNDVKENIFIVSSQIESFFESSCSNLLLDASEQGRVHSFSFTKEISEWNAKRINKGIIKELSAYENIKNALIVVHFSTQQLRDATEQQFETLIEQYKSFLIDTNTSLLFLISGPEVANYRFLVRRLNQLFSGVVFVDNDSATRVLEYDYWRHSTGVLSNTHYQLILQNDRLVVEEGKIETQTLSNKHFNDEDVVWLVQNSVPEGTKLPANYHVVKSNGDLFEKGPQLEAATLVFSVTRYTDLSELGKQCFELRKNCGRWLKLVIQNVDGIIRHQDECLFLTLGVNLILYSFSEPSRLLSQIQSIQGFQFSRPLPPSVEHVLRYTENTFSKGYLPFIDFTRQVEVHSDSAVNLGVSGVLVVLELLPRIDPIHPLHLFHIKREGDVFSVAENKVYLYLHACRENDVMNAIKHLFKLETSDFFAQQSIISDHFYIQQECKQLRRYYRDKDVSDFTNQLKENDSYKFDPALAKNPSIDIATPEFFTQERPDAKAFTMKVKEL</sequence>
<proteinExistence type="predicted"/>
<reference evidence="2 3" key="1">
    <citation type="submission" date="2019-01" db="EMBL/GenBank/DDBJ databases">
        <title>Genome sequences of marine Pseudoalteromonas species.</title>
        <authorList>
            <person name="Boraston A.B."/>
            <person name="Hehemann J.-H."/>
            <person name="Vickers C.J."/>
            <person name="Salama-Alber O."/>
            <person name="Abe K."/>
            <person name="Hettle A.J."/>
        </authorList>
    </citation>
    <scope>NUCLEOTIDE SEQUENCE [LARGE SCALE GENOMIC DNA]</scope>
    <source>
        <strain evidence="2 3">PS42</strain>
    </source>
</reference>
<dbReference type="InterPro" id="IPR017745">
    <property type="entry name" value="BcsE"/>
</dbReference>
<accession>A0AB73BBE9</accession>
<evidence type="ECO:0000313" key="2">
    <source>
        <dbReference type="EMBL" id="KAA1156405.1"/>
    </source>
</evidence>
<dbReference type="Proteomes" id="UP000324162">
    <property type="component" value="Unassembled WGS sequence"/>
</dbReference>
<dbReference type="AlphaFoldDB" id="A0AB73BBE9"/>
<dbReference type="RefSeq" id="WP_149615332.1">
    <property type="nucleotide sequence ID" value="NZ_SEUK01000056.1"/>
</dbReference>
<evidence type="ECO:0000256" key="1">
    <source>
        <dbReference type="NCBIfam" id="TIGR03369"/>
    </source>
</evidence>
<evidence type="ECO:0000313" key="3">
    <source>
        <dbReference type="Proteomes" id="UP000324162"/>
    </source>
</evidence>